<gene>
    <name evidence="1" type="ORF">NCGR_LOCUS61122</name>
</gene>
<keyword evidence="2" id="KW-1185">Reference proteome</keyword>
<reference evidence="1" key="1">
    <citation type="submission" date="2020-10" db="EMBL/GenBank/DDBJ databases">
        <authorList>
            <person name="Han B."/>
            <person name="Lu T."/>
            <person name="Zhao Q."/>
            <person name="Huang X."/>
            <person name="Zhao Y."/>
        </authorList>
    </citation>
    <scope>NUCLEOTIDE SEQUENCE</scope>
</reference>
<comment type="caution">
    <text evidence="1">The sequence shown here is derived from an EMBL/GenBank/DDBJ whole genome shotgun (WGS) entry which is preliminary data.</text>
</comment>
<organism evidence="1 2">
    <name type="scientific">Miscanthus lutarioriparius</name>
    <dbReference type="NCBI Taxonomy" id="422564"/>
    <lineage>
        <taxon>Eukaryota</taxon>
        <taxon>Viridiplantae</taxon>
        <taxon>Streptophyta</taxon>
        <taxon>Embryophyta</taxon>
        <taxon>Tracheophyta</taxon>
        <taxon>Spermatophyta</taxon>
        <taxon>Magnoliopsida</taxon>
        <taxon>Liliopsida</taxon>
        <taxon>Poales</taxon>
        <taxon>Poaceae</taxon>
        <taxon>PACMAD clade</taxon>
        <taxon>Panicoideae</taxon>
        <taxon>Andropogonodae</taxon>
        <taxon>Andropogoneae</taxon>
        <taxon>Saccharinae</taxon>
        <taxon>Miscanthus</taxon>
    </lineage>
</organism>
<sequence length="192" mass="21408">MGDLLVGVVFAPVCSLVMKIIAHEEKDVVNYDQPPIFDEEDQVIAMDSDMYAYVASQDVEVIVHQNICENESHIAKLRESENKSELCDSTNYEVESIKNTSVCKENKEEMVAHDNSILVERSEKVAIKPNQLCAAQNMNHDEENGKILEASSMILALPQSLKGNENNSDLSFQNKMVSNYDETHGSNGIDPT</sequence>
<proteinExistence type="predicted"/>
<dbReference type="EMBL" id="CAJGYO010000018">
    <property type="protein sequence ID" value="CAD6337024.1"/>
    <property type="molecule type" value="Genomic_DNA"/>
</dbReference>
<protein>
    <submittedName>
        <fullName evidence="1">Uncharacterized protein</fullName>
    </submittedName>
</protein>
<dbReference type="AlphaFoldDB" id="A0A811S7L4"/>
<dbReference type="Proteomes" id="UP000604825">
    <property type="component" value="Unassembled WGS sequence"/>
</dbReference>
<dbReference type="OrthoDB" id="10671781at2759"/>
<name>A0A811S7L4_9POAL</name>
<evidence type="ECO:0000313" key="2">
    <source>
        <dbReference type="Proteomes" id="UP000604825"/>
    </source>
</evidence>
<accession>A0A811S7L4</accession>
<evidence type="ECO:0000313" key="1">
    <source>
        <dbReference type="EMBL" id="CAD6337024.1"/>
    </source>
</evidence>